<dbReference type="InterPro" id="IPR035901">
    <property type="entry name" value="GIY-YIG_endonuc_sf"/>
</dbReference>
<dbReference type="Pfam" id="PF01541">
    <property type="entry name" value="GIY-YIG"/>
    <property type="match status" value="1"/>
</dbReference>
<evidence type="ECO:0000313" key="4">
    <source>
        <dbReference type="Proteomes" id="UP001381003"/>
    </source>
</evidence>
<dbReference type="PROSITE" id="PS50164">
    <property type="entry name" value="GIY_YIG"/>
    <property type="match status" value="1"/>
</dbReference>
<reference evidence="3 4" key="1">
    <citation type="submission" date="2022-09" db="EMBL/GenBank/DDBJ databases">
        <title>Complete genome sequence of Janibacter terrae strain COS04-44, PCL-degrading bacteria isolated from oil spilled coast.</title>
        <authorList>
            <person name="Park H."/>
            <person name="Kim J.Y."/>
            <person name="An S.H."/>
            <person name="Lee C.M."/>
            <person name="Weon H.-Y."/>
        </authorList>
    </citation>
    <scope>NUCLEOTIDE SEQUENCE [LARGE SCALE GENOMIC DNA]</scope>
    <source>
        <strain evidence="3 4">COS04-44</strain>
    </source>
</reference>
<dbReference type="InterPro" id="IPR050190">
    <property type="entry name" value="UPF0213_domain"/>
</dbReference>
<evidence type="ECO:0000256" key="1">
    <source>
        <dbReference type="ARBA" id="ARBA00007435"/>
    </source>
</evidence>
<dbReference type="Gene3D" id="3.40.1440.10">
    <property type="entry name" value="GIY-YIG endonuclease"/>
    <property type="match status" value="1"/>
</dbReference>
<dbReference type="CDD" id="cd10456">
    <property type="entry name" value="GIY-YIG_UPF0213"/>
    <property type="match status" value="1"/>
</dbReference>
<dbReference type="RefSeq" id="WP_068325314.1">
    <property type="nucleotide sequence ID" value="NZ_CP104874.1"/>
</dbReference>
<evidence type="ECO:0000313" key="3">
    <source>
        <dbReference type="EMBL" id="WWF05622.1"/>
    </source>
</evidence>
<protein>
    <submittedName>
        <fullName evidence="3">GIY-YIG nuclease family protein</fullName>
    </submittedName>
</protein>
<proteinExistence type="inferred from homology"/>
<dbReference type="InterPro" id="IPR000305">
    <property type="entry name" value="GIY-YIG_endonuc"/>
</dbReference>
<dbReference type="SUPFAM" id="SSF82771">
    <property type="entry name" value="GIY-YIG endonuclease"/>
    <property type="match status" value="1"/>
</dbReference>
<comment type="similarity">
    <text evidence="1">Belongs to the UPF0213 family.</text>
</comment>
<accession>A0ABZ2FE70</accession>
<sequence length="92" mass="10460">MAHVYMLRCADGSYYVGSTHHLESRLRQHSAGRGAQYTSTRTPVELVWSLETERVVEAYALERKLHGWSRAKKEALIRGDFGAIQAAARRRS</sequence>
<keyword evidence="4" id="KW-1185">Reference proteome</keyword>
<name>A0ABZ2FE70_9MICO</name>
<evidence type="ECO:0000259" key="2">
    <source>
        <dbReference type="PROSITE" id="PS50164"/>
    </source>
</evidence>
<dbReference type="PANTHER" id="PTHR34477">
    <property type="entry name" value="UPF0213 PROTEIN YHBQ"/>
    <property type="match status" value="1"/>
</dbReference>
<feature type="domain" description="GIY-YIG" evidence="2">
    <location>
        <begin position="1"/>
        <end position="75"/>
    </location>
</feature>
<dbReference type="PANTHER" id="PTHR34477:SF1">
    <property type="entry name" value="UPF0213 PROTEIN YHBQ"/>
    <property type="match status" value="1"/>
</dbReference>
<organism evidence="3 4">
    <name type="scientific">Janibacter terrae</name>
    <dbReference type="NCBI Taxonomy" id="103817"/>
    <lineage>
        <taxon>Bacteria</taxon>
        <taxon>Bacillati</taxon>
        <taxon>Actinomycetota</taxon>
        <taxon>Actinomycetes</taxon>
        <taxon>Micrococcales</taxon>
        <taxon>Intrasporangiaceae</taxon>
        <taxon>Janibacter</taxon>
    </lineage>
</organism>
<gene>
    <name evidence="3" type="ORF">N5P18_01750</name>
</gene>
<dbReference type="Proteomes" id="UP001381003">
    <property type="component" value="Chromosome"/>
</dbReference>
<dbReference type="EMBL" id="CP104874">
    <property type="protein sequence ID" value="WWF05622.1"/>
    <property type="molecule type" value="Genomic_DNA"/>
</dbReference>